<dbReference type="EMBL" id="CP056069">
    <property type="protein sequence ID" value="UKK00324.2"/>
    <property type="molecule type" value="Genomic_DNA"/>
</dbReference>
<dbReference type="Gene3D" id="2.60.120.470">
    <property type="entry name" value="PITH domain"/>
    <property type="match status" value="1"/>
</dbReference>
<dbReference type="PROSITE" id="PS51532">
    <property type="entry name" value="PITH"/>
    <property type="match status" value="1"/>
</dbReference>
<reference evidence="3" key="1">
    <citation type="submission" date="2022-07" db="EMBL/GenBank/DDBJ databases">
        <title>Evaluation of T. orientalis genome assembly methods using nanopore sequencing and analysis of variation between genomes.</title>
        <authorList>
            <person name="Yam J."/>
            <person name="Micallef M.L."/>
            <person name="Liu M."/>
            <person name="Djordjevic S.P."/>
            <person name="Bogema D.R."/>
            <person name="Jenkins C."/>
        </authorList>
    </citation>
    <scope>NUCLEOTIDE SEQUENCE</scope>
    <source>
        <strain evidence="3">Goon Nure</strain>
    </source>
</reference>
<organism evidence="3 4">
    <name type="scientific">Theileria orientalis</name>
    <dbReference type="NCBI Taxonomy" id="68886"/>
    <lineage>
        <taxon>Eukaryota</taxon>
        <taxon>Sar</taxon>
        <taxon>Alveolata</taxon>
        <taxon>Apicomplexa</taxon>
        <taxon>Aconoidasida</taxon>
        <taxon>Piroplasmida</taxon>
        <taxon>Theileriidae</taxon>
        <taxon>Theileria</taxon>
    </lineage>
</organism>
<dbReference type="GO" id="GO:0005737">
    <property type="term" value="C:cytoplasm"/>
    <property type="evidence" value="ECO:0007669"/>
    <property type="project" value="UniProtKB-ARBA"/>
</dbReference>
<evidence type="ECO:0000313" key="3">
    <source>
        <dbReference type="EMBL" id="UKK00324.2"/>
    </source>
</evidence>
<accession>A0A976M9H7</accession>
<gene>
    <name evidence="3" type="ORF">MACK_000396</name>
</gene>
<feature type="domain" description="PITH" evidence="2">
    <location>
        <begin position="1"/>
        <end position="171"/>
    </location>
</feature>
<dbReference type="PANTHER" id="PTHR12175:SF5">
    <property type="entry name" value="OS03G0795500 PROTEIN"/>
    <property type="match status" value="1"/>
</dbReference>
<dbReference type="PANTHER" id="PTHR12175">
    <property type="entry name" value="AD039 HT014 THIOREDOXIN FAMILY TRP26"/>
    <property type="match status" value="1"/>
</dbReference>
<comment type="similarity">
    <text evidence="1">Belongs to the PITHD1 family.</text>
</comment>
<dbReference type="InterPro" id="IPR008979">
    <property type="entry name" value="Galactose-bd-like_sf"/>
</dbReference>
<dbReference type="InterPro" id="IPR037047">
    <property type="entry name" value="PITH_dom_sf"/>
</dbReference>
<dbReference type="SUPFAM" id="SSF49785">
    <property type="entry name" value="Galactose-binding domain-like"/>
    <property type="match status" value="1"/>
</dbReference>
<evidence type="ECO:0000259" key="2">
    <source>
        <dbReference type="PROSITE" id="PS51532"/>
    </source>
</evidence>
<protein>
    <submittedName>
        <fullName evidence="3">Conserved thioredoxin-like protein</fullName>
    </submittedName>
</protein>
<dbReference type="InterPro" id="IPR010400">
    <property type="entry name" value="PITH_dom"/>
</dbReference>
<sequence>MDASISLTDQLDKSSIECLNEDSLHRVSNTLSPGIDKYLQSSPGEGEQLLIKYKFMNPVKVHSMIIKGLPDGVSSGTAPKTLRLFINSENLDFQDAESEPCTQELTLEKNHVETGQKVLLRYVRFQNVNSLAIFIADNYGNDTTKVAYIGLYGTTATSSKVSHFLFMLFRLKTGNLPRIRKCNSSLPQLNLTLSI</sequence>
<dbReference type="Pfam" id="PF06201">
    <property type="entry name" value="PITH"/>
    <property type="match status" value="1"/>
</dbReference>
<dbReference type="InterPro" id="IPR045099">
    <property type="entry name" value="PITH1-like"/>
</dbReference>
<dbReference type="AlphaFoldDB" id="A0A976M9H7"/>
<evidence type="ECO:0000313" key="4">
    <source>
        <dbReference type="Proteomes" id="UP000244811"/>
    </source>
</evidence>
<proteinExistence type="inferred from homology"/>
<dbReference type="Proteomes" id="UP000244811">
    <property type="component" value="Chromosome 1"/>
</dbReference>
<name>A0A976M9H7_THEOR</name>
<evidence type="ECO:0000256" key="1">
    <source>
        <dbReference type="ARBA" id="ARBA00025788"/>
    </source>
</evidence>